<accession>A0A6C0K9C2</accession>
<sequence length="122" mass="14332">MVKTVERTFGWEVISFKNNLGQLHNTRGPALRINYGNGVWEYTWYTSGLKHRTGGPAEEYSDGREWWYFKGQLHRHNGKAVIYPEGMLCTLPSYWLYGKSYTEYEFKNNDEVLALQLKESLN</sequence>
<evidence type="ECO:0000313" key="1">
    <source>
        <dbReference type="EMBL" id="QHU14655.1"/>
    </source>
</evidence>
<dbReference type="EMBL" id="MN740844">
    <property type="protein sequence ID" value="QHU14655.1"/>
    <property type="molecule type" value="Genomic_DNA"/>
</dbReference>
<protein>
    <submittedName>
        <fullName evidence="1">Uncharacterized protein</fullName>
    </submittedName>
</protein>
<reference evidence="1" key="1">
    <citation type="journal article" date="2020" name="Nature">
        <title>Giant virus diversity and host interactions through global metagenomics.</title>
        <authorList>
            <person name="Schulz F."/>
            <person name="Roux S."/>
            <person name="Paez-Espino D."/>
            <person name="Jungbluth S."/>
            <person name="Walsh D.A."/>
            <person name="Denef V.J."/>
            <person name="McMahon K.D."/>
            <person name="Konstantinidis K.T."/>
            <person name="Eloe-Fadrosh E.A."/>
            <person name="Kyrpides N.C."/>
            <person name="Woyke T."/>
        </authorList>
    </citation>
    <scope>NUCLEOTIDE SEQUENCE</scope>
    <source>
        <strain evidence="1">GVMAG-S-1102113-126</strain>
    </source>
</reference>
<proteinExistence type="predicted"/>
<dbReference type="AlphaFoldDB" id="A0A6C0K9C2"/>
<name>A0A6C0K9C2_9ZZZZ</name>
<organism evidence="1">
    <name type="scientific">viral metagenome</name>
    <dbReference type="NCBI Taxonomy" id="1070528"/>
    <lineage>
        <taxon>unclassified sequences</taxon>
        <taxon>metagenomes</taxon>
        <taxon>organismal metagenomes</taxon>
    </lineage>
</organism>